<evidence type="ECO:0000256" key="8">
    <source>
        <dbReference type="SAM" id="MobiDB-lite"/>
    </source>
</evidence>
<proteinExistence type="predicted"/>
<dbReference type="Pfam" id="PF00069">
    <property type="entry name" value="Pkinase"/>
    <property type="match status" value="1"/>
</dbReference>
<keyword evidence="2" id="KW-0723">Serine/threonine-protein kinase</keyword>
<dbReference type="SUPFAM" id="SSF56112">
    <property type="entry name" value="Protein kinase-like (PK-like)"/>
    <property type="match status" value="1"/>
</dbReference>
<evidence type="ECO:0000313" key="10">
    <source>
        <dbReference type="EMBL" id="GAA2038530.1"/>
    </source>
</evidence>
<feature type="domain" description="Protein kinase" evidence="9">
    <location>
        <begin position="21"/>
        <end position="262"/>
    </location>
</feature>
<dbReference type="Proteomes" id="UP001501285">
    <property type="component" value="Unassembled WGS sequence"/>
</dbReference>
<dbReference type="InterPro" id="IPR000719">
    <property type="entry name" value="Prot_kinase_dom"/>
</dbReference>
<evidence type="ECO:0000256" key="3">
    <source>
        <dbReference type="ARBA" id="ARBA00022679"/>
    </source>
</evidence>
<keyword evidence="4 7" id="KW-0547">Nucleotide-binding</keyword>
<evidence type="ECO:0000256" key="2">
    <source>
        <dbReference type="ARBA" id="ARBA00022527"/>
    </source>
</evidence>
<evidence type="ECO:0000256" key="1">
    <source>
        <dbReference type="ARBA" id="ARBA00012513"/>
    </source>
</evidence>
<dbReference type="PROSITE" id="PS50011">
    <property type="entry name" value="PROTEIN_KINASE_DOM"/>
    <property type="match status" value="1"/>
</dbReference>
<keyword evidence="3" id="KW-0808">Transferase</keyword>
<dbReference type="InterPro" id="IPR017441">
    <property type="entry name" value="Protein_kinase_ATP_BS"/>
</dbReference>
<feature type="region of interest" description="Disordered" evidence="8">
    <location>
        <begin position="368"/>
        <end position="440"/>
    </location>
</feature>
<keyword evidence="6 7" id="KW-0067">ATP-binding</keyword>
<keyword evidence="11" id="KW-1185">Reference proteome</keyword>
<feature type="compositionally biased region" description="Low complexity" evidence="8">
    <location>
        <begin position="368"/>
        <end position="399"/>
    </location>
</feature>
<keyword evidence="5" id="KW-0418">Kinase</keyword>
<comment type="caution">
    <text evidence="10">The sequence shown here is derived from an EMBL/GenBank/DDBJ whole genome shotgun (WGS) entry which is preliminary data.</text>
</comment>
<dbReference type="CDD" id="cd14014">
    <property type="entry name" value="STKc_PknB_like"/>
    <property type="match status" value="1"/>
</dbReference>
<evidence type="ECO:0000256" key="5">
    <source>
        <dbReference type="ARBA" id="ARBA00022777"/>
    </source>
</evidence>
<organism evidence="10 11">
    <name type="scientific">Terrabacter terrae</name>
    <dbReference type="NCBI Taxonomy" id="318434"/>
    <lineage>
        <taxon>Bacteria</taxon>
        <taxon>Bacillati</taxon>
        <taxon>Actinomycetota</taxon>
        <taxon>Actinomycetes</taxon>
        <taxon>Micrococcales</taxon>
        <taxon>Intrasporangiaceae</taxon>
        <taxon>Terrabacter</taxon>
    </lineage>
</organism>
<protein>
    <recommendedName>
        <fullName evidence="1">non-specific serine/threonine protein kinase</fullName>
        <ecNumber evidence="1">2.7.11.1</ecNumber>
    </recommendedName>
</protein>
<accession>A0ABN2UJG8</accession>
<dbReference type="Gene3D" id="3.30.200.20">
    <property type="entry name" value="Phosphorylase Kinase, domain 1"/>
    <property type="match status" value="1"/>
</dbReference>
<evidence type="ECO:0000256" key="6">
    <source>
        <dbReference type="ARBA" id="ARBA00022840"/>
    </source>
</evidence>
<dbReference type="EMBL" id="BAAANB010000021">
    <property type="protein sequence ID" value="GAA2038530.1"/>
    <property type="molecule type" value="Genomic_DNA"/>
</dbReference>
<reference evidence="10 11" key="1">
    <citation type="journal article" date="2019" name="Int. J. Syst. Evol. Microbiol.">
        <title>The Global Catalogue of Microorganisms (GCM) 10K type strain sequencing project: providing services to taxonomists for standard genome sequencing and annotation.</title>
        <authorList>
            <consortium name="The Broad Institute Genomics Platform"/>
            <consortium name="The Broad Institute Genome Sequencing Center for Infectious Disease"/>
            <person name="Wu L."/>
            <person name="Ma J."/>
        </authorList>
    </citation>
    <scope>NUCLEOTIDE SEQUENCE [LARGE SCALE GENOMIC DNA]</scope>
    <source>
        <strain evidence="10 11">JCM 14283</strain>
    </source>
</reference>
<evidence type="ECO:0000313" key="11">
    <source>
        <dbReference type="Proteomes" id="UP001501285"/>
    </source>
</evidence>
<evidence type="ECO:0000256" key="7">
    <source>
        <dbReference type="PROSITE-ProRule" id="PRU10141"/>
    </source>
</evidence>
<evidence type="ECO:0000256" key="4">
    <source>
        <dbReference type="ARBA" id="ARBA00022741"/>
    </source>
</evidence>
<evidence type="ECO:0000259" key="9">
    <source>
        <dbReference type="PROSITE" id="PS50011"/>
    </source>
</evidence>
<name>A0ABN2UJG8_9MICO</name>
<dbReference type="PANTHER" id="PTHR43289:SF6">
    <property type="entry name" value="SERINE_THREONINE-PROTEIN KINASE NEKL-3"/>
    <property type="match status" value="1"/>
</dbReference>
<sequence length="563" mass="57952">MHDRVSTNEVGEIDRPQVPGHRVDAVLGAGASAVVWSGTDAAGRRVAIKVPHRGGNAVDDEASLVEQQVLLAVQHDHLVPLRSVVPLADGREALVFDLVEGARLGGMVRSRGHLRAGEVVTVLTPICEAVAHLHAAGGVHSDISPSNVMVTPEGRPVLLDLGAVRVAGATPGAVHGTIGFVAPEVRLGSEPGDAADVYALGAVAWFCLTGNGAPDTMMRLDPETVVSHVGAELAVVVAAAIDPEPERRPGAAELARLFYDAVAPEPVEVVVDADPAAALTHRLRAQAVVEAPSLAGDRGGRWSAWPRPGAAGGSGWLRGGRWSALPRWLQAAGWSHWPRWLRPTAASTVVAVPLLAVAGWALAAQVPAASPSTTPTTALPRTSGPSAARAAPSPRPGTASGSGGLAGGTTSAPGDPPAAASGAGADALLRDPTSPSNRPEDVLQVLSDRRASALTARDAGTLRAVHAPGSASLASDHELVGALVEADTRWQGLRLEVAEARFVSGSPTVAVLRARIDWTAYVVVRSGHTRTKEPADMGRELDFTLVRGRQGWRISAISAAPAT</sequence>
<dbReference type="PANTHER" id="PTHR43289">
    <property type="entry name" value="MITOGEN-ACTIVATED PROTEIN KINASE KINASE KINASE 20-RELATED"/>
    <property type="match status" value="1"/>
</dbReference>
<dbReference type="InterPro" id="IPR011009">
    <property type="entry name" value="Kinase-like_dom_sf"/>
</dbReference>
<gene>
    <name evidence="10" type="ORF">GCM10009740_33520</name>
</gene>
<dbReference type="PROSITE" id="PS00107">
    <property type="entry name" value="PROTEIN_KINASE_ATP"/>
    <property type="match status" value="1"/>
</dbReference>
<feature type="binding site" evidence="7">
    <location>
        <position position="49"/>
    </location>
    <ligand>
        <name>ATP</name>
        <dbReference type="ChEBI" id="CHEBI:30616"/>
    </ligand>
</feature>
<dbReference type="EC" id="2.7.11.1" evidence="1"/>
<dbReference type="Gene3D" id="1.10.510.10">
    <property type="entry name" value="Transferase(Phosphotransferase) domain 1"/>
    <property type="match status" value="1"/>
</dbReference>
<feature type="compositionally biased region" description="Low complexity" evidence="8">
    <location>
        <begin position="408"/>
        <end position="427"/>
    </location>
</feature>